<dbReference type="Proteomes" id="UP001159363">
    <property type="component" value="Chromosome 1"/>
</dbReference>
<accession>A0ABQ9INT5</accession>
<organism evidence="1 2">
    <name type="scientific">Dryococelus australis</name>
    <dbReference type="NCBI Taxonomy" id="614101"/>
    <lineage>
        <taxon>Eukaryota</taxon>
        <taxon>Metazoa</taxon>
        <taxon>Ecdysozoa</taxon>
        <taxon>Arthropoda</taxon>
        <taxon>Hexapoda</taxon>
        <taxon>Insecta</taxon>
        <taxon>Pterygota</taxon>
        <taxon>Neoptera</taxon>
        <taxon>Polyneoptera</taxon>
        <taxon>Phasmatodea</taxon>
        <taxon>Verophasmatodea</taxon>
        <taxon>Anareolatae</taxon>
        <taxon>Phasmatidae</taxon>
        <taxon>Eurycanthinae</taxon>
        <taxon>Dryococelus</taxon>
    </lineage>
</organism>
<keyword evidence="2" id="KW-1185">Reference proteome</keyword>
<sequence length="255" mass="27738">MPTSAVLRLPNQTDLTKLNLRKLHEKKITVVFYSPPAKANRVRSPAGIVPEFSHVGIVADDAAGRRALSGISHLCFLALLHTHIASPASAPETSLFRAAQISSLYSPMAELSIAARMQTRVAGLVEGSASACTENLIVAYRHDILMQLSIKLVVVTFDIDKASEAVLLTDSQRTGTVPTVAQASCQLFTGEATHSIIVSKPVREYLSAAKAGPRSRVFQRQPPANEMERRRTYCRSRDVNPPSATDKLISVQRII</sequence>
<proteinExistence type="predicted"/>
<gene>
    <name evidence="1" type="ORF">PR048_003707</name>
</gene>
<reference evidence="1 2" key="1">
    <citation type="submission" date="2023-02" db="EMBL/GenBank/DDBJ databases">
        <title>LHISI_Scaffold_Assembly.</title>
        <authorList>
            <person name="Stuart O.P."/>
            <person name="Cleave R."/>
            <person name="Magrath M.J.L."/>
            <person name="Mikheyev A.S."/>
        </authorList>
    </citation>
    <scope>NUCLEOTIDE SEQUENCE [LARGE SCALE GENOMIC DNA]</scope>
    <source>
        <strain evidence="1">Daus_M_001</strain>
        <tissue evidence="1">Leg muscle</tissue>
    </source>
</reference>
<name>A0ABQ9INT5_9NEOP</name>
<evidence type="ECO:0000313" key="2">
    <source>
        <dbReference type="Proteomes" id="UP001159363"/>
    </source>
</evidence>
<evidence type="ECO:0000313" key="1">
    <source>
        <dbReference type="EMBL" id="KAJ8898347.1"/>
    </source>
</evidence>
<comment type="caution">
    <text evidence="1">The sequence shown here is derived from an EMBL/GenBank/DDBJ whole genome shotgun (WGS) entry which is preliminary data.</text>
</comment>
<dbReference type="EMBL" id="JARBHB010000001">
    <property type="protein sequence ID" value="KAJ8898347.1"/>
    <property type="molecule type" value="Genomic_DNA"/>
</dbReference>
<protein>
    <submittedName>
        <fullName evidence="1">Uncharacterized protein</fullName>
    </submittedName>
</protein>